<protein>
    <submittedName>
        <fullName evidence="1">Uncharacterized protein</fullName>
    </submittedName>
</protein>
<dbReference type="EMBL" id="CP097511">
    <property type="protein sequence ID" value="URE48324.1"/>
    <property type="molecule type" value="Genomic_DNA"/>
</dbReference>
<gene>
    <name evidence="1" type="ORF">MUK42_06380</name>
</gene>
<organism evidence="1 2">
    <name type="scientific">Musa troglodytarum</name>
    <name type="common">fe'i banana</name>
    <dbReference type="NCBI Taxonomy" id="320322"/>
    <lineage>
        <taxon>Eukaryota</taxon>
        <taxon>Viridiplantae</taxon>
        <taxon>Streptophyta</taxon>
        <taxon>Embryophyta</taxon>
        <taxon>Tracheophyta</taxon>
        <taxon>Spermatophyta</taxon>
        <taxon>Magnoliopsida</taxon>
        <taxon>Liliopsida</taxon>
        <taxon>Zingiberales</taxon>
        <taxon>Musaceae</taxon>
        <taxon>Musa</taxon>
    </lineage>
</organism>
<dbReference type="Proteomes" id="UP001055439">
    <property type="component" value="Chromosome 9"/>
</dbReference>
<evidence type="ECO:0000313" key="1">
    <source>
        <dbReference type="EMBL" id="URE48324.1"/>
    </source>
</evidence>
<dbReference type="OrthoDB" id="10527262at2759"/>
<dbReference type="AlphaFoldDB" id="A0A9E7IHC3"/>
<keyword evidence="2" id="KW-1185">Reference proteome</keyword>
<evidence type="ECO:0000313" key="2">
    <source>
        <dbReference type="Proteomes" id="UP001055439"/>
    </source>
</evidence>
<sequence>MNDPFPPDFSVLVVTKATRSPSSKWSYNSAGATDRAKQWWTRLLVMLHSRCLCRGRSCSHREAKAEREKEG</sequence>
<proteinExistence type="predicted"/>
<reference evidence="1" key="1">
    <citation type="submission" date="2022-05" db="EMBL/GenBank/DDBJ databases">
        <title>The Musa troglodytarum L. genome provides insights into the mechanism of non-climacteric behaviour and enrichment of carotenoids.</title>
        <authorList>
            <person name="Wang J."/>
        </authorList>
    </citation>
    <scope>NUCLEOTIDE SEQUENCE</scope>
    <source>
        <tissue evidence="1">Leaf</tissue>
    </source>
</reference>
<name>A0A9E7IHC3_9LILI</name>
<accession>A0A9E7IHC3</accession>